<proteinExistence type="predicted"/>
<keyword evidence="3" id="KW-1185">Reference proteome</keyword>
<dbReference type="InterPro" id="IPR014966">
    <property type="entry name" value="FRG-dom"/>
</dbReference>
<dbReference type="STRING" id="571915.CMUST_11970"/>
<dbReference type="AlphaFoldDB" id="A0A0G3H1U9"/>
<dbReference type="RefSeq" id="WP_052844717.1">
    <property type="nucleotide sequence ID" value="NZ_CP011542.1"/>
</dbReference>
<dbReference type="EMBL" id="CP011542">
    <property type="protein sequence ID" value="AKK06705.1"/>
    <property type="molecule type" value="Genomic_DNA"/>
</dbReference>
<sequence>MSNSEESNSKKAVENEPRKVTSLNEFLDRVQEINSSINGNSNALFPEPLYRGQSNAEWDLSASLFRYGERFWKHEQEIFQKIIAENPTEFIGMTDFQKLAHIQHHGFPTRLIDVTFNPLVALFFACEGETGKDGEVSVFKNVSLFDEENSLIKLISLLSFRGKWEKFVYNSSFESEISYNLVLAAFREFVYVAKFLWGDEVQELIIKVEERINENGYDFVQSKDIFWKGFVSASALFFPFVGVRSSILNERMKAQQGAFLVCGMHCEKLKLDKSKNFVEYDAEYDFVPFNLKKGPWLYDKIGLTSVIIEAESKEKILHELSLIGIDRASIYPDFTNKMQVLKNQIQNF</sequence>
<evidence type="ECO:0000313" key="3">
    <source>
        <dbReference type="Proteomes" id="UP000035199"/>
    </source>
</evidence>
<evidence type="ECO:0000259" key="1">
    <source>
        <dbReference type="SMART" id="SM00901"/>
    </source>
</evidence>
<name>A0A0G3H1U9_9CORY</name>
<dbReference type="OrthoDB" id="9816036at2"/>
<gene>
    <name evidence="2" type="ORF">CMUST_11970</name>
</gene>
<reference evidence="3" key="2">
    <citation type="submission" date="2015-05" db="EMBL/GenBank/DDBJ databases">
        <title>Complete genome sequence of Corynebacterium mustelae DSM 45274, isolated from various tissues of a male ferret with lethal sepsis.</title>
        <authorList>
            <person name="Ruckert C."/>
            <person name="Albersmeier A."/>
            <person name="Winkler A."/>
            <person name="Tauch A."/>
        </authorList>
    </citation>
    <scope>NUCLEOTIDE SEQUENCE [LARGE SCALE GENOMIC DNA]</scope>
    <source>
        <strain evidence="3">DSM 45274</strain>
    </source>
</reference>
<dbReference type="Proteomes" id="UP000035199">
    <property type="component" value="Chromosome"/>
</dbReference>
<dbReference type="SMART" id="SM00901">
    <property type="entry name" value="FRG"/>
    <property type="match status" value="1"/>
</dbReference>
<evidence type="ECO:0000313" key="2">
    <source>
        <dbReference type="EMBL" id="AKK06705.1"/>
    </source>
</evidence>
<protein>
    <submittedName>
        <fullName evidence="2">FRG domain protein</fullName>
    </submittedName>
</protein>
<dbReference type="KEGG" id="cmv:CMUST_11970"/>
<dbReference type="PATRIC" id="fig|571915.4.peg.2556"/>
<reference evidence="2 3" key="1">
    <citation type="journal article" date="2015" name="Genome Announc.">
        <title>Complete Genome Sequence of the Type Strain Corynebacterium mustelae DSM 45274, Isolated from Various Tissues of a Male Ferret with Lethal Sepsis.</title>
        <authorList>
            <person name="Ruckert C."/>
            <person name="Eimer J."/>
            <person name="Winkler A."/>
            <person name="Tauch A."/>
        </authorList>
    </citation>
    <scope>NUCLEOTIDE SEQUENCE [LARGE SCALE GENOMIC DNA]</scope>
    <source>
        <strain evidence="2 3">DSM 45274</strain>
    </source>
</reference>
<feature type="domain" description="FRG" evidence="1">
    <location>
        <begin position="44"/>
        <end position="137"/>
    </location>
</feature>
<organism evidence="2 3">
    <name type="scientific">Corynebacterium mustelae</name>
    <dbReference type="NCBI Taxonomy" id="571915"/>
    <lineage>
        <taxon>Bacteria</taxon>
        <taxon>Bacillati</taxon>
        <taxon>Actinomycetota</taxon>
        <taxon>Actinomycetes</taxon>
        <taxon>Mycobacteriales</taxon>
        <taxon>Corynebacteriaceae</taxon>
        <taxon>Corynebacterium</taxon>
    </lineage>
</organism>
<accession>A0A0G3H1U9</accession>
<dbReference type="Pfam" id="PF08867">
    <property type="entry name" value="FRG"/>
    <property type="match status" value="1"/>
</dbReference>